<comment type="caution">
    <text evidence="2">The sequence shown here is derived from an EMBL/GenBank/DDBJ whole genome shotgun (WGS) entry which is preliminary data.</text>
</comment>
<reference evidence="2 3" key="1">
    <citation type="journal article" date="2023" name="Hortic Res">
        <title>Pangenome of water caltrop reveals structural variations and asymmetric subgenome divergence after allopolyploidization.</title>
        <authorList>
            <person name="Zhang X."/>
            <person name="Chen Y."/>
            <person name="Wang L."/>
            <person name="Yuan Y."/>
            <person name="Fang M."/>
            <person name="Shi L."/>
            <person name="Lu R."/>
            <person name="Comes H.P."/>
            <person name="Ma Y."/>
            <person name="Chen Y."/>
            <person name="Huang G."/>
            <person name="Zhou Y."/>
            <person name="Zheng Z."/>
            <person name="Qiu Y."/>
        </authorList>
    </citation>
    <scope>NUCLEOTIDE SEQUENCE [LARGE SCALE GENOMIC DNA]</scope>
    <source>
        <strain evidence="2">F231</strain>
    </source>
</reference>
<dbReference type="Proteomes" id="UP001346149">
    <property type="component" value="Unassembled WGS sequence"/>
</dbReference>
<protein>
    <submittedName>
        <fullName evidence="2">Uncharacterized protein</fullName>
    </submittedName>
</protein>
<keyword evidence="3" id="KW-1185">Reference proteome</keyword>
<organism evidence="2 3">
    <name type="scientific">Trapa natans</name>
    <name type="common">Water chestnut</name>
    <dbReference type="NCBI Taxonomy" id="22666"/>
    <lineage>
        <taxon>Eukaryota</taxon>
        <taxon>Viridiplantae</taxon>
        <taxon>Streptophyta</taxon>
        <taxon>Embryophyta</taxon>
        <taxon>Tracheophyta</taxon>
        <taxon>Spermatophyta</taxon>
        <taxon>Magnoliopsida</taxon>
        <taxon>eudicotyledons</taxon>
        <taxon>Gunneridae</taxon>
        <taxon>Pentapetalae</taxon>
        <taxon>rosids</taxon>
        <taxon>malvids</taxon>
        <taxon>Myrtales</taxon>
        <taxon>Lythraceae</taxon>
        <taxon>Trapa</taxon>
    </lineage>
</organism>
<dbReference type="GO" id="GO:0010112">
    <property type="term" value="P:regulation of systemic acquired resistance"/>
    <property type="evidence" value="ECO:0007669"/>
    <property type="project" value="InterPro"/>
</dbReference>
<proteinExistence type="predicted"/>
<evidence type="ECO:0000313" key="2">
    <source>
        <dbReference type="EMBL" id="KAK4799828.1"/>
    </source>
</evidence>
<feature type="compositionally biased region" description="Gly residues" evidence="1">
    <location>
        <begin position="127"/>
        <end position="137"/>
    </location>
</feature>
<sequence>MGMEKRKRQRESDHQEYPSQVFRSDEMKVVRRGKGREEGEAETGASPMDEEVEEFCAIMRRLREAVKYLRRQGYNTGGLGRRWDVLEAETAAVIGGGGNEEEDNNLVEKDRVGNTTVDDRISDGAAGVDGAGGGRVGVGRLLDLNTSPKDGNGGD</sequence>
<dbReference type="AlphaFoldDB" id="A0AAN7M0B3"/>
<dbReference type="PANTHER" id="PTHR35735:SF5">
    <property type="entry name" value="PROTEIN NIM1-INTERACTING 2"/>
    <property type="match status" value="1"/>
</dbReference>
<evidence type="ECO:0000313" key="3">
    <source>
        <dbReference type="Proteomes" id="UP001346149"/>
    </source>
</evidence>
<evidence type="ECO:0000256" key="1">
    <source>
        <dbReference type="SAM" id="MobiDB-lite"/>
    </source>
</evidence>
<dbReference type="InterPro" id="IPR034577">
    <property type="entry name" value="NIMIN-2"/>
</dbReference>
<dbReference type="PANTHER" id="PTHR35735">
    <property type="entry name" value="PROTEIN NIM1-INTERACTING 2"/>
    <property type="match status" value="1"/>
</dbReference>
<feature type="region of interest" description="Disordered" evidence="1">
    <location>
        <begin position="1"/>
        <end position="51"/>
    </location>
</feature>
<name>A0AAN7M0B3_TRANT</name>
<dbReference type="EMBL" id="JAXQNO010000004">
    <property type="protein sequence ID" value="KAK4799828.1"/>
    <property type="molecule type" value="Genomic_DNA"/>
</dbReference>
<gene>
    <name evidence="2" type="ORF">SAY86_025193</name>
</gene>
<feature type="region of interest" description="Disordered" evidence="1">
    <location>
        <begin position="114"/>
        <end position="155"/>
    </location>
</feature>
<accession>A0AAN7M0B3</accession>